<dbReference type="OrthoDB" id="9807402at2"/>
<protein>
    <submittedName>
        <fullName evidence="9">ABC transporter permease</fullName>
    </submittedName>
</protein>
<comment type="similarity">
    <text evidence="7">Belongs to the binding-protein-dependent transport system permease family.</text>
</comment>
<dbReference type="InterPro" id="IPR045621">
    <property type="entry name" value="BPD_transp_1_N"/>
</dbReference>
<comment type="caution">
    <text evidence="9">The sequence shown here is derived from an EMBL/GenBank/DDBJ whole genome shotgun (WGS) entry which is preliminary data.</text>
</comment>
<dbReference type="GeneID" id="62642229"/>
<comment type="subcellular location">
    <subcellularLocation>
        <location evidence="1 7">Cell membrane</location>
        <topology evidence="1 7">Multi-pass membrane protein</topology>
    </subcellularLocation>
</comment>
<dbReference type="CDD" id="cd06261">
    <property type="entry name" value="TM_PBP2"/>
    <property type="match status" value="1"/>
</dbReference>
<dbReference type="GO" id="GO:0005886">
    <property type="term" value="C:plasma membrane"/>
    <property type="evidence" value="ECO:0007669"/>
    <property type="project" value="UniProtKB-SubCell"/>
</dbReference>
<keyword evidence="2 7" id="KW-0813">Transport</keyword>
<dbReference type="Proteomes" id="UP000755667">
    <property type="component" value="Unassembled WGS sequence"/>
</dbReference>
<dbReference type="Proteomes" id="UP000809440">
    <property type="component" value="Unassembled WGS sequence"/>
</dbReference>
<dbReference type="Gene3D" id="1.10.3720.10">
    <property type="entry name" value="MetI-like"/>
    <property type="match status" value="1"/>
</dbReference>
<keyword evidence="4 7" id="KW-0812">Transmembrane</keyword>
<dbReference type="EMBL" id="JAFBXE010000015">
    <property type="protein sequence ID" value="MBM2414393.1"/>
    <property type="molecule type" value="Genomic_DNA"/>
</dbReference>
<dbReference type="EMBL" id="JAFBXF010000015">
    <property type="protein sequence ID" value="MBM2419064.1"/>
    <property type="molecule type" value="Genomic_DNA"/>
</dbReference>
<sequence length="315" mass="33941">MTGYILKRLLSAVPVLIGITIIVFLIMAMIPGDPATAILGSYATPGNVEKLNRDLGLDKPLVQQYVIWLGNMLTGDFGTSFALNRPVLDEVLERFNATLVLAGTAFVLCSFLGVIAGVISAANQYGAADKGITFVVLLGISIPSFFLGMMMILFFAVNLRWFPVSGMWPIYGDRTLGVLLSHLAMPATALAVVATGVIARLSRSAMLEVLRQDFIRTARAKGVHERGVIWRHALKAALVAIIPVLGIQAGFVLSGAVYIEIVFQWPGVGRMLVDAILKRDILLVQGGVVFVAACYVVFNIVVDVAQSLLDPRIKT</sequence>
<accession>A0A9Q2NYW1</accession>
<keyword evidence="5 7" id="KW-1133">Transmembrane helix</keyword>
<dbReference type="SUPFAM" id="SSF161098">
    <property type="entry name" value="MetI-like"/>
    <property type="match status" value="1"/>
</dbReference>
<evidence type="ECO:0000313" key="12">
    <source>
        <dbReference type="Proteomes" id="UP000809440"/>
    </source>
</evidence>
<organism evidence="9 11">
    <name type="scientific">Marivita cryptomonadis</name>
    <dbReference type="NCBI Taxonomy" id="505252"/>
    <lineage>
        <taxon>Bacteria</taxon>
        <taxon>Pseudomonadati</taxon>
        <taxon>Pseudomonadota</taxon>
        <taxon>Alphaproteobacteria</taxon>
        <taxon>Rhodobacterales</taxon>
        <taxon>Roseobacteraceae</taxon>
        <taxon>Marivita</taxon>
    </lineage>
</organism>
<dbReference type="RefSeq" id="WP_085631593.1">
    <property type="nucleotide sequence ID" value="NZ_JAFBWU010000015.1"/>
</dbReference>
<reference evidence="9 12" key="1">
    <citation type="submission" date="2021-01" db="EMBL/GenBank/DDBJ databases">
        <title>Diatom-associated Roseobacters Show Island Model of Population Structure.</title>
        <authorList>
            <person name="Qu L."/>
            <person name="Feng X."/>
            <person name="Chen Y."/>
            <person name="Li L."/>
            <person name="Wang X."/>
            <person name="Hu Z."/>
            <person name="Wang H."/>
            <person name="Luo H."/>
        </authorList>
    </citation>
    <scope>NUCLEOTIDE SEQUENCE</scope>
    <source>
        <strain evidence="10 12">CC28-63</strain>
        <strain evidence="9">CC28-69</strain>
    </source>
</reference>
<evidence type="ECO:0000256" key="3">
    <source>
        <dbReference type="ARBA" id="ARBA00022475"/>
    </source>
</evidence>
<name>A0A9Q2NYW1_9RHOB</name>
<evidence type="ECO:0000256" key="1">
    <source>
        <dbReference type="ARBA" id="ARBA00004651"/>
    </source>
</evidence>
<feature type="transmembrane region" description="Helical" evidence="7">
    <location>
        <begin position="176"/>
        <end position="201"/>
    </location>
</feature>
<dbReference type="PANTHER" id="PTHR43163:SF6">
    <property type="entry name" value="DIPEPTIDE TRANSPORT SYSTEM PERMEASE PROTEIN DPPB-RELATED"/>
    <property type="match status" value="1"/>
</dbReference>
<evidence type="ECO:0000256" key="6">
    <source>
        <dbReference type="ARBA" id="ARBA00023136"/>
    </source>
</evidence>
<feature type="transmembrane region" description="Helical" evidence="7">
    <location>
        <begin position="12"/>
        <end position="30"/>
    </location>
</feature>
<keyword evidence="12" id="KW-1185">Reference proteome</keyword>
<dbReference type="AlphaFoldDB" id="A0A9Q2NYW1"/>
<evidence type="ECO:0000256" key="5">
    <source>
        <dbReference type="ARBA" id="ARBA00022989"/>
    </source>
</evidence>
<gene>
    <name evidence="9" type="ORF">JQX41_18905</name>
    <name evidence="10" type="ORF">JQX48_18925</name>
</gene>
<dbReference type="PROSITE" id="PS50928">
    <property type="entry name" value="ABC_TM1"/>
    <property type="match status" value="1"/>
</dbReference>
<keyword evidence="3" id="KW-1003">Cell membrane</keyword>
<feature type="transmembrane region" description="Helical" evidence="7">
    <location>
        <begin position="134"/>
        <end position="156"/>
    </location>
</feature>
<dbReference type="GO" id="GO:0055085">
    <property type="term" value="P:transmembrane transport"/>
    <property type="evidence" value="ECO:0007669"/>
    <property type="project" value="InterPro"/>
</dbReference>
<proteinExistence type="inferred from homology"/>
<evidence type="ECO:0000259" key="8">
    <source>
        <dbReference type="PROSITE" id="PS50928"/>
    </source>
</evidence>
<evidence type="ECO:0000313" key="10">
    <source>
        <dbReference type="EMBL" id="MBM2419064.1"/>
    </source>
</evidence>
<feature type="transmembrane region" description="Helical" evidence="7">
    <location>
        <begin position="281"/>
        <end position="302"/>
    </location>
</feature>
<evidence type="ECO:0000313" key="9">
    <source>
        <dbReference type="EMBL" id="MBM2414393.1"/>
    </source>
</evidence>
<evidence type="ECO:0000256" key="4">
    <source>
        <dbReference type="ARBA" id="ARBA00022692"/>
    </source>
</evidence>
<dbReference type="Pfam" id="PF00528">
    <property type="entry name" value="BPD_transp_1"/>
    <property type="match status" value="1"/>
</dbReference>
<dbReference type="InterPro" id="IPR000515">
    <property type="entry name" value="MetI-like"/>
</dbReference>
<feature type="transmembrane region" description="Helical" evidence="7">
    <location>
        <begin position="236"/>
        <end position="261"/>
    </location>
</feature>
<dbReference type="InterPro" id="IPR035906">
    <property type="entry name" value="MetI-like_sf"/>
</dbReference>
<feature type="transmembrane region" description="Helical" evidence="7">
    <location>
        <begin position="99"/>
        <end position="122"/>
    </location>
</feature>
<dbReference type="PANTHER" id="PTHR43163">
    <property type="entry name" value="DIPEPTIDE TRANSPORT SYSTEM PERMEASE PROTEIN DPPB-RELATED"/>
    <property type="match status" value="1"/>
</dbReference>
<evidence type="ECO:0000313" key="11">
    <source>
        <dbReference type="Proteomes" id="UP000755667"/>
    </source>
</evidence>
<keyword evidence="6 7" id="KW-0472">Membrane</keyword>
<feature type="domain" description="ABC transmembrane type-1" evidence="8">
    <location>
        <begin position="95"/>
        <end position="301"/>
    </location>
</feature>
<evidence type="ECO:0000256" key="7">
    <source>
        <dbReference type="RuleBase" id="RU363032"/>
    </source>
</evidence>
<evidence type="ECO:0000256" key="2">
    <source>
        <dbReference type="ARBA" id="ARBA00022448"/>
    </source>
</evidence>
<dbReference type="Pfam" id="PF19300">
    <property type="entry name" value="BPD_transp_1_N"/>
    <property type="match status" value="1"/>
</dbReference>